<dbReference type="RefSeq" id="WP_073049642.1">
    <property type="nucleotide sequence ID" value="NZ_FQZL01000015.1"/>
</dbReference>
<feature type="domain" description="Helix-turn-helix" evidence="1">
    <location>
        <begin position="5"/>
        <end position="52"/>
    </location>
</feature>
<dbReference type="Proteomes" id="UP000184052">
    <property type="component" value="Unassembled WGS sequence"/>
</dbReference>
<keyword evidence="3" id="KW-1185">Reference proteome</keyword>
<protein>
    <submittedName>
        <fullName evidence="2">DNA binding domain-containing protein, excisionase family</fullName>
    </submittedName>
</protein>
<dbReference type="Pfam" id="PF12728">
    <property type="entry name" value="HTH_17"/>
    <property type="match status" value="1"/>
</dbReference>
<dbReference type="STRING" id="1121476.SAMN02745751_02212"/>
<dbReference type="GO" id="GO:0003677">
    <property type="term" value="F:DNA binding"/>
    <property type="evidence" value="ECO:0007669"/>
    <property type="project" value="InterPro"/>
</dbReference>
<reference evidence="2 3" key="1">
    <citation type="submission" date="2016-11" db="EMBL/GenBank/DDBJ databases">
        <authorList>
            <person name="Jaros S."/>
            <person name="Januszkiewicz K."/>
            <person name="Wedrychowicz H."/>
        </authorList>
    </citation>
    <scope>NUCLEOTIDE SEQUENCE [LARGE SCALE GENOMIC DNA]</scope>
    <source>
        <strain evidence="2 3">DSM 17477</strain>
    </source>
</reference>
<dbReference type="OrthoDB" id="26294at2"/>
<evidence type="ECO:0000259" key="1">
    <source>
        <dbReference type="Pfam" id="PF12728"/>
    </source>
</evidence>
<gene>
    <name evidence="2" type="ORF">SAMN02745751_02212</name>
</gene>
<dbReference type="SUPFAM" id="SSF46955">
    <property type="entry name" value="Putative DNA-binding domain"/>
    <property type="match status" value="1"/>
</dbReference>
<proteinExistence type="predicted"/>
<name>A0A1M6I466_9FIRM</name>
<accession>A0A1M6I466</accession>
<evidence type="ECO:0000313" key="2">
    <source>
        <dbReference type="EMBL" id="SHJ29257.1"/>
    </source>
</evidence>
<dbReference type="InterPro" id="IPR041657">
    <property type="entry name" value="HTH_17"/>
</dbReference>
<dbReference type="NCBIfam" id="TIGR01764">
    <property type="entry name" value="excise"/>
    <property type="match status" value="1"/>
</dbReference>
<dbReference type="AlphaFoldDB" id="A0A1M6I466"/>
<dbReference type="InterPro" id="IPR010093">
    <property type="entry name" value="SinI_DNA-bd"/>
</dbReference>
<organism evidence="2 3">
    <name type="scientific">Dethiosulfatibacter aminovorans DSM 17477</name>
    <dbReference type="NCBI Taxonomy" id="1121476"/>
    <lineage>
        <taxon>Bacteria</taxon>
        <taxon>Bacillati</taxon>
        <taxon>Bacillota</taxon>
        <taxon>Tissierellia</taxon>
        <taxon>Dethiosulfatibacter</taxon>
    </lineage>
</organism>
<evidence type="ECO:0000313" key="3">
    <source>
        <dbReference type="Proteomes" id="UP000184052"/>
    </source>
</evidence>
<sequence length="142" mass="16100">MKETYYTVEAISKMLEMHPKTIQRYIREGKLKATKVGKAWRVSGHDLSVFMNDSNIQVEATERKSLADRISISSVIDIDVSNMEEAMKISSTLTAAMNSKSEEYGKTSLSVQFLDTENKLRIMVWGNAAFMEALMSFLSHYS</sequence>
<dbReference type="InterPro" id="IPR009061">
    <property type="entry name" value="DNA-bd_dom_put_sf"/>
</dbReference>
<dbReference type="EMBL" id="FQZL01000015">
    <property type="protein sequence ID" value="SHJ29257.1"/>
    <property type="molecule type" value="Genomic_DNA"/>
</dbReference>